<dbReference type="RefSeq" id="WP_249992915.1">
    <property type="nucleotide sequence ID" value="NZ_CP116221.1"/>
</dbReference>
<name>A0ABY7RY05_9FLAO</name>
<evidence type="ECO:0000313" key="2">
    <source>
        <dbReference type="EMBL" id="WCO01637.1"/>
    </source>
</evidence>
<feature type="transmembrane region" description="Helical" evidence="1">
    <location>
        <begin position="342"/>
        <end position="368"/>
    </location>
</feature>
<evidence type="ECO:0000313" key="3">
    <source>
        <dbReference type="Proteomes" id="UP001202717"/>
    </source>
</evidence>
<gene>
    <name evidence="2" type="ORF">MUN68_016440</name>
</gene>
<feature type="transmembrane region" description="Helical" evidence="1">
    <location>
        <begin position="65"/>
        <end position="83"/>
    </location>
</feature>
<feature type="transmembrane region" description="Helical" evidence="1">
    <location>
        <begin position="192"/>
        <end position="217"/>
    </location>
</feature>
<dbReference type="Proteomes" id="UP001202717">
    <property type="component" value="Chromosome"/>
</dbReference>
<keyword evidence="1" id="KW-0812">Transmembrane</keyword>
<reference evidence="2 3" key="1">
    <citation type="submission" date="2023-01" db="EMBL/GenBank/DDBJ databases">
        <title>Psychroserpens ponticola sp. nov., isolated from seawater.</title>
        <authorList>
            <person name="Kristyanto S."/>
            <person name="Jung J."/>
            <person name="Kim J.M."/>
            <person name="Jeon C.O."/>
        </authorList>
    </citation>
    <scope>NUCLEOTIDE SEQUENCE [LARGE SCALE GENOMIC DNA]</scope>
    <source>
        <strain evidence="2 3">MSW6</strain>
    </source>
</reference>
<keyword evidence="3" id="KW-1185">Reference proteome</keyword>
<keyword evidence="1" id="KW-1133">Transmembrane helix</keyword>
<accession>A0ABY7RY05</accession>
<feature type="transmembrane region" description="Helical" evidence="1">
    <location>
        <begin position="310"/>
        <end position="330"/>
    </location>
</feature>
<organism evidence="2 3">
    <name type="scientific">Psychroserpens ponticola</name>
    <dbReference type="NCBI Taxonomy" id="2932268"/>
    <lineage>
        <taxon>Bacteria</taxon>
        <taxon>Pseudomonadati</taxon>
        <taxon>Bacteroidota</taxon>
        <taxon>Flavobacteriia</taxon>
        <taxon>Flavobacteriales</taxon>
        <taxon>Flavobacteriaceae</taxon>
        <taxon>Psychroserpens</taxon>
    </lineage>
</organism>
<feature type="transmembrane region" description="Helical" evidence="1">
    <location>
        <begin position="229"/>
        <end position="250"/>
    </location>
</feature>
<dbReference type="EMBL" id="CP116221">
    <property type="protein sequence ID" value="WCO01637.1"/>
    <property type="molecule type" value="Genomic_DNA"/>
</dbReference>
<evidence type="ECO:0000256" key="1">
    <source>
        <dbReference type="SAM" id="Phobius"/>
    </source>
</evidence>
<feature type="transmembrane region" description="Helical" evidence="1">
    <location>
        <begin position="95"/>
        <end position="112"/>
    </location>
</feature>
<feature type="transmembrane region" description="Helical" evidence="1">
    <location>
        <begin position="124"/>
        <end position="147"/>
    </location>
</feature>
<keyword evidence="1" id="KW-0472">Membrane</keyword>
<feature type="transmembrane region" description="Helical" evidence="1">
    <location>
        <begin position="40"/>
        <end position="60"/>
    </location>
</feature>
<proteinExistence type="predicted"/>
<protein>
    <recommendedName>
        <fullName evidence="4">O-antigen ligase domain-containing protein</fullName>
    </recommendedName>
</protein>
<evidence type="ECO:0008006" key="4">
    <source>
        <dbReference type="Google" id="ProtNLM"/>
    </source>
</evidence>
<feature type="transmembrane region" description="Helical" evidence="1">
    <location>
        <begin position="159"/>
        <end position="180"/>
    </location>
</feature>
<sequence length="380" mass="44091">MTNFFKIYHFLKDRGLAVLLVIFFISEAYGKIIMSSLRHATILPKGIKTIILITLAIILIMNKKVMIQIGLIAICFLIGQLCIQPKFDPLVVNFFVKYCFLIVLLAYTHFYVSNSKQSETLFKVFETLILINSIFIVIGFLFNVAIFKTYLGQRFGYNGLFVSSATSTYAYFTILVYLFFRYKSRFLLSLKPLIILISCLLIGTKSLYIILVLLVAIYIVKFTSKKIKIISSILIGLVSLFGTYYVFFIWETFSQIRKTNGFMTALLSYRDQLLINKTLPFIDNNWTIFNYLFGGINDVSSRPQMSFFDMAYFFGLIGMTIYLISFKKWFFNFKFNKTNVYFLSILFFLVFISGNFFLNASVAIYLVVLNQCFKVYNDSM</sequence>